<keyword evidence="5" id="KW-0963">Cytoplasm</keyword>
<evidence type="ECO:0000256" key="4">
    <source>
        <dbReference type="ARBA" id="ARBA00018964"/>
    </source>
</evidence>
<dbReference type="PROSITE" id="PS51061">
    <property type="entry name" value="R3H"/>
    <property type="match status" value="1"/>
</dbReference>
<feature type="compositionally biased region" description="Polar residues" evidence="9">
    <location>
        <begin position="256"/>
        <end position="265"/>
    </location>
</feature>
<dbReference type="SUPFAM" id="SSF82708">
    <property type="entry name" value="R3H domain"/>
    <property type="match status" value="1"/>
</dbReference>
<feature type="region of interest" description="Disordered" evidence="9">
    <location>
        <begin position="310"/>
        <end position="380"/>
    </location>
</feature>
<feature type="compositionally biased region" description="Polar residues" evidence="9">
    <location>
        <begin position="38"/>
        <end position="48"/>
    </location>
</feature>
<feature type="compositionally biased region" description="Gly residues" evidence="9">
    <location>
        <begin position="21"/>
        <end position="31"/>
    </location>
</feature>
<feature type="compositionally biased region" description="Polar residues" evidence="9">
    <location>
        <begin position="58"/>
        <end position="73"/>
    </location>
</feature>
<dbReference type="InterPro" id="IPR034082">
    <property type="entry name" value="R3H_G-patch"/>
</dbReference>
<name>A0A9N9V4D2_9HYPO</name>
<keyword evidence="7" id="KW-0508">mRNA splicing</keyword>
<feature type="domain" description="R3H" evidence="11">
    <location>
        <begin position="504"/>
        <end position="566"/>
    </location>
</feature>
<comment type="caution">
    <text evidence="12">The sequence shown here is derived from an EMBL/GenBank/DDBJ whole genome shotgun (WGS) entry which is preliminary data.</text>
</comment>
<dbReference type="InterPro" id="IPR001374">
    <property type="entry name" value="R3H_dom"/>
</dbReference>
<dbReference type="PROSITE" id="PS50174">
    <property type="entry name" value="G_PATCH"/>
    <property type="match status" value="1"/>
</dbReference>
<dbReference type="CDD" id="cd02646">
    <property type="entry name" value="R3H_G-patch"/>
    <property type="match status" value="1"/>
</dbReference>
<feature type="region of interest" description="Disordered" evidence="9">
    <location>
        <begin position="395"/>
        <end position="416"/>
    </location>
</feature>
<dbReference type="Gene3D" id="3.30.1370.50">
    <property type="entry name" value="R3H-like domain"/>
    <property type="match status" value="1"/>
</dbReference>
<comment type="subcellular location">
    <subcellularLocation>
        <location evidence="2">Cytoplasm</location>
    </subcellularLocation>
    <subcellularLocation>
        <location evidence="1">Nucleus</location>
    </subcellularLocation>
</comment>
<dbReference type="AlphaFoldDB" id="A0A9N9V4D2"/>
<feature type="compositionally biased region" description="Basic and acidic residues" evidence="9">
    <location>
        <begin position="207"/>
        <end position="216"/>
    </location>
</feature>
<keyword evidence="6" id="KW-0507">mRNA processing</keyword>
<protein>
    <recommendedName>
        <fullName evidence="4">Protein SQS1</fullName>
    </recommendedName>
</protein>
<evidence type="ECO:0000256" key="7">
    <source>
        <dbReference type="ARBA" id="ARBA00023187"/>
    </source>
</evidence>
<feature type="domain" description="G-patch" evidence="10">
    <location>
        <begin position="628"/>
        <end position="671"/>
    </location>
</feature>
<proteinExistence type="inferred from homology"/>
<dbReference type="GO" id="GO:0006397">
    <property type="term" value="P:mRNA processing"/>
    <property type="evidence" value="ECO:0007669"/>
    <property type="project" value="UniProtKB-KW"/>
</dbReference>
<dbReference type="GO" id="GO:0005634">
    <property type="term" value="C:nucleus"/>
    <property type="evidence" value="ECO:0007669"/>
    <property type="project" value="UniProtKB-SubCell"/>
</dbReference>
<dbReference type="PANTHER" id="PTHR14195">
    <property type="entry name" value="G PATCH DOMAIN CONTAINING PROTEIN 2"/>
    <property type="match status" value="1"/>
</dbReference>
<evidence type="ECO:0000259" key="10">
    <source>
        <dbReference type="PROSITE" id="PS50174"/>
    </source>
</evidence>
<evidence type="ECO:0000256" key="8">
    <source>
        <dbReference type="ARBA" id="ARBA00023242"/>
    </source>
</evidence>
<evidence type="ECO:0000256" key="3">
    <source>
        <dbReference type="ARBA" id="ARBA00010306"/>
    </source>
</evidence>
<evidence type="ECO:0000256" key="5">
    <source>
        <dbReference type="ARBA" id="ARBA00022490"/>
    </source>
</evidence>
<feature type="compositionally biased region" description="Basic residues" evidence="9">
    <location>
        <begin position="270"/>
        <end position="286"/>
    </location>
</feature>
<feature type="compositionally biased region" description="Acidic residues" evidence="9">
    <location>
        <begin position="367"/>
        <end position="376"/>
    </location>
</feature>
<dbReference type="Proteomes" id="UP000696573">
    <property type="component" value="Unassembled WGS sequence"/>
</dbReference>
<keyword evidence="13" id="KW-1185">Reference proteome</keyword>
<gene>
    <name evidence="12" type="ORF">CRHIZ90672A_00008060</name>
</gene>
<dbReference type="Pfam" id="PF01585">
    <property type="entry name" value="G-patch"/>
    <property type="match status" value="1"/>
</dbReference>
<feature type="region of interest" description="Disordered" evidence="9">
    <location>
        <begin position="252"/>
        <end position="298"/>
    </location>
</feature>
<dbReference type="InterPro" id="IPR000467">
    <property type="entry name" value="G_patch_dom"/>
</dbReference>
<dbReference type="SMART" id="SM00393">
    <property type="entry name" value="R3H"/>
    <property type="match status" value="1"/>
</dbReference>
<comment type="similarity">
    <text evidence="3">Belongs to the SQS1 family.</text>
</comment>
<evidence type="ECO:0000313" key="12">
    <source>
        <dbReference type="EMBL" id="CAH0015867.1"/>
    </source>
</evidence>
<dbReference type="EMBL" id="CABFNQ020000451">
    <property type="protein sequence ID" value="CAH0015867.1"/>
    <property type="molecule type" value="Genomic_DNA"/>
</dbReference>
<organism evidence="12 13">
    <name type="scientific">Clonostachys rhizophaga</name>
    <dbReference type="NCBI Taxonomy" id="160324"/>
    <lineage>
        <taxon>Eukaryota</taxon>
        <taxon>Fungi</taxon>
        <taxon>Dikarya</taxon>
        <taxon>Ascomycota</taxon>
        <taxon>Pezizomycotina</taxon>
        <taxon>Sordariomycetes</taxon>
        <taxon>Hypocreomycetidae</taxon>
        <taxon>Hypocreales</taxon>
        <taxon>Bionectriaceae</taxon>
        <taxon>Clonostachys</taxon>
    </lineage>
</organism>
<accession>A0A9N9V4D2</accession>
<dbReference type="GO" id="GO:0003676">
    <property type="term" value="F:nucleic acid binding"/>
    <property type="evidence" value="ECO:0007669"/>
    <property type="project" value="UniProtKB-UniRule"/>
</dbReference>
<dbReference type="SMART" id="SM00443">
    <property type="entry name" value="G_patch"/>
    <property type="match status" value="1"/>
</dbReference>
<dbReference type="OrthoDB" id="21470at2759"/>
<evidence type="ECO:0000256" key="2">
    <source>
        <dbReference type="ARBA" id="ARBA00004496"/>
    </source>
</evidence>
<evidence type="ECO:0000259" key="11">
    <source>
        <dbReference type="PROSITE" id="PS51061"/>
    </source>
</evidence>
<reference evidence="12" key="1">
    <citation type="submission" date="2021-10" db="EMBL/GenBank/DDBJ databases">
        <authorList>
            <person name="Piombo E."/>
        </authorList>
    </citation>
    <scope>NUCLEOTIDE SEQUENCE</scope>
</reference>
<feature type="region of interest" description="Disordered" evidence="9">
    <location>
        <begin position="106"/>
        <end position="240"/>
    </location>
</feature>
<dbReference type="Pfam" id="PF01424">
    <property type="entry name" value="R3H"/>
    <property type="match status" value="1"/>
</dbReference>
<dbReference type="InterPro" id="IPR036867">
    <property type="entry name" value="R3H_dom_sf"/>
</dbReference>
<feature type="region of interest" description="Disordered" evidence="9">
    <location>
        <begin position="1"/>
        <end position="74"/>
    </location>
</feature>
<sequence>MAKKQKRGGASTPRGSSTPRGGRGGRAGIRAGGRFAPQITNTPPNGSYMSLAEEARQTSRQNHSFWEQGSSLRSRPVKFVSAGTSEPLKQLDEEIVKADDAQLVRSLHEEATPQVPDATIPSVHVSDPALDDESKTEPASPAELPRDEPDKSLGDESSADSIIGPEELEQGLQSDEPAEAEPASYCIDLKGDTEKSIGPKLPLVLPEHPELDKDTSSEDEILLFKGRDKPRVPSQPTTISVTQMQTEIRVVEEQLEASSQRQASTEAPKKTSRERRRNQRQPKKYRHNNDEDELIADYVANMRENGEMADILLPTPLSRRDLGGSPSPIMSDATDNEENENSQASTKDQTRENDTREGGSGTKADEYASESELDDEALAKLLSQGQTTYSLEGIVASSSSSSDSDESDADPFRTTDADDLDMYMDWERPSLLAQSKRRKKKSALGRINYTGSDPEIEQRLQLAWSSDRLKKAERKKQREELRALGQLGKKTTSPGDLRVKYPNGMTIDQITEELRAFLLDSEPTLTFPPMDTHGRKVLHELANKFNIKSKSTGKSDQRRTTLYRNNRTLPFTEPKFDQAVGRIHRKYFPRLDTKGKRAPRTQANRSGHAAASYHEGEIVGAAAPELGSENRGRAMLEKMGWSSGTALGAMHNKGILQPVAQTMKKGKAGLG</sequence>
<evidence type="ECO:0000256" key="1">
    <source>
        <dbReference type="ARBA" id="ARBA00004123"/>
    </source>
</evidence>
<keyword evidence="8" id="KW-0539">Nucleus</keyword>
<feature type="compositionally biased region" description="Basic and acidic residues" evidence="9">
    <location>
        <begin position="144"/>
        <end position="154"/>
    </location>
</feature>
<dbReference type="GO" id="GO:0005737">
    <property type="term" value="C:cytoplasm"/>
    <property type="evidence" value="ECO:0007669"/>
    <property type="project" value="UniProtKB-SubCell"/>
</dbReference>
<dbReference type="InterPro" id="IPR051189">
    <property type="entry name" value="Splicing_assoc_domain"/>
</dbReference>
<dbReference type="GO" id="GO:0008380">
    <property type="term" value="P:RNA splicing"/>
    <property type="evidence" value="ECO:0007669"/>
    <property type="project" value="UniProtKB-KW"/>
</dbReference>
<feature type="region of interest" description="Disordered" evidence="9">
    <location>
        <begin position="592"/>
        <end position="612"/>
    </location>
</feature>
<evidence type="ECO:0000256" key="9">
    <source>
        <dbReference type="SAM" id="MobiDB-lite"/>
    </source>
</evidence>
<feature type="compositionally biased region" description="Basic and acidic residues" evidence="9">
    <location>
        <begin position="348"/>
        <end position="357"/>
    </location>
</feature>
<evidence type="ECO:0000256" key="6">
    <source>
        <dbReference type="ARBA" id="ARBA00022664"/>
    </source>
</evidence>
<evidence type="ECO:0000313" key="13">
    <source>
        <dbReference type="Proteomes" id="UP000696573"/>
    </source>
</evidence>